<dbReference type="OrthoDB" id="5858045at2759"/>
<dbReference type="CDD" id="cd05380">
    <property type="entry name" value="CAP_euk"/>
    <property type="match status" value="1"/>
</dbReference>
<sequence>MATLLLPELLPFCLPEDHLCRVENPTSSARRNLMLYDHNLYRSRIAQGLAIHSGSSSLPRGSNIRKVVWSCELEELASVAVRGCPTKQAPNNTYGQNYEFIETEDVFDLDNPYPLALERWVSPIMGKQFDNEAMIRANTTSIGCSQSRCGSFAAIACFYDSP</sequence>
<gene>
    <name evidence="2" type="ORF">ANCCAN_03873</name>
</gene>
<proteinExistence type="predicted"/>
<feature type="domain" description="SCP" evidence="1">
    <location>
        <begin position="29"/>
        <end position="162"/>
    </location>
</feature>
<dbReference type="Proteomes" id="UP000252519">
    <property type="component" value="Unassembled WGS sequence"/>
</dbReference>
<evidence type="ECO:0000259" key="1">
    <source>
        <dbReference type="SMART" id="SM00198"/>
    </source>
</evidence>
<evidence type="ECO:0000313" key="3">
    <source>
        <dbReference type="Proteomes" id="UP000252519"/>
    </source>
</evidence>
<dbReference type="Pfam" id="PF00188">
    <property type="entry name" value="CAP"/>
    <property type="match status" value="1"/>
</dbReference>
<dbReference type="EMBL" id="JOJR01000027">
    <property type="protein sequence ID" value="RCN50043.1"/>
    <property type="molecule type" value="Genomic_DNA"/>
</dbReference>
<dbReference type="InterPro" id="IPR014044">
    <property type="entry name" value="CAP_dom"/>
</dbReference>
<dbReference type="AlphaFoldDB" id="A0A368H097"/>
<evidence type="ECO:0000313" key="2">
    <source>
        <dbReference type="EMBL" id="RCN50043.1"/>
    </source>
</evidence>
<organism evidence="2 3">
    <name type="scientific">Ancylostoma caninum</name>
    <name type="common">Dog hookworm</name>
    <dbReference type="NCBI Taxonomy" id="29170"/>
    <lineage>
        <taxon>Eukaryota</taxon>
        <taxon>Metazoa</taxon>
        <taxon>Ecdysozoa</taxon>
        <taxon>Nematoda</taxon>
        <taxon>Chromadorea</taxon>
        <taxon>Rhabditida</taxon>
        <taxon>Rhabditina</taxon>
        <taxon>Rhabditomorpha</taxon>
        <taxon>Strongyloidea</taxon>
        <taxon>Ancylostomatidae</taxon>
        <taxon>Ancylostomatinae</taxon>
        <taxon>Ancylostoma</taxon>
    </lineage>
</organism>
<accession>A0A368H097</accession>
<protein>
    <submittedName>
        <fullName evidence="2">SCP-like protein</fullName>
    </submittedName>
</protein>
<dbReference type="STRING" id="29170.A0A368H097"/>
<keyword evidence="3" id="KW-1185">Reference proteome</keyword>
<dbReference type="SMART" id="SM00198">
    <property type="entry name" value="SCP"/>
    <property type="match status" value="1"/>
</dbReference>
<dbReference type="Gene3D" id="3.40.33.10">
    <property type="entry name" value="CAP"/>
    <property type="match status" value="1"/>
</dbReference>
<dbReference type="SUPFAM" id="SSF55797">
    <property type="entry name" value="PR-1-like"/>
    <property type="match status" value="1"/>
</dbReference>
<name>A0A368H097_ANCCA</name>
<comment type="caution">
    <text evidence="2">The sequence shown here is derived from an EMBL/GenBank/DDBJ whole genome shotgun (WGS) entry which is preliminary data.</text>
</comment>
<reference evidence="2 3" key="1">
    <citation type="submission" date="2014-10" db="EMBL/GenBank/DDBJ databases">
        <title>Draft genome of the hookworm Ancylostoma caninum.</title>
        <authorList>
            <person name="Mitreva M."/>
        </authorList>
    </citation>
    <scope>NUCLEOTIDE SEQUENCE [LARGE SCALE GENOMIC DNA]</scope>
    <source>
        <strain evidence="2 3">Baltimore</strain>
    </source>
</reference>
<dbReference type="InterPro" id="IPR035940">
    <property type="entry name" value="CAP_sf"/>
</dbReference>